<dbReference type="InterPro" id="IPR003140">
    <property type="entry name" value="PLipase/COase/thioEstase"/>
</dbReference>
<dbReference type="KEGG" id="rof:AAGW17_00710"/>
<protein>
    <submittedName>
        <fullName evidence="4">Hydrolase</fullName>
    </submittedName>
</protein>
<name>A0AAU7BZ85_9RICK</name>
<dbReference type="Gene3D" id="3.40.50.1820">
    <property type="entry name" value="alpha/beta hydrolase"/>
    <property type="match status" value="1"/>
</dbReference>
<organism evidence="4">
    <name type="scientific">Rickettsia oklahomensis</name>
    <dbReference type="NCBI Taxonomy" id="3141789"/>
    <lineage>
        <taxon>Bacteria</taxon>
        <taxon>Pseudomonadati</taxon>
        <taxon>Pseudomonadota</taxon>
        <taxon>Alphaproteobacteria</taxon>
        <taxon>Rickettsiales</taxon>
        <taxon>Rickettsiaceae</taxon>
        <taxon>Rickettsieae</taxon>
        <taxon>Rickettsia</taxon>
        <taxon>belli group</taxon>
    </lineage>
</organism>
<dbReference type="GO" id="GO:0016787">
    <property type="term" value="F:hydrolase activity"/>
    <property type="evidence" value="ECO:0007669"/>
    <property type="project" value="UniProtKB-KW"/>
</dbReference>
<dbReference type="InterPro" id="IPR050565">
    <property type="entry name" value="LYPA1-2/EST-like"/>
</dbReference>
<evidence type="ECO:0000313" key="4">
    <source>
        <dbReference type="EMBL" id="XBG66424.1"/>
    </source>
</evidence>
<evidence type="ECO:0000256" key="1">
    <source>
        <dbReference type="ARBA" id="ARBA00006499"/>
    </source>
</evidence>
<dbReference type="RefSeq" id="WP_347939042.1">
    <property type="nucleotide sequence ID" value="NZ_CP157197.1"/>
</dbReference>
<sequence length="211" mass="23560">MSKYLEYPEVTSIQQPPKKLVVLLHGLGSDGHDLIGLVPYIKNDLPDCNFIAPHGIQPYDMAPYGRQWFSLQDRSPYIIVRLIASNVKLLEDIIKQKQEELNLTNKDTIIIGFSQGTMIGLYLTLIQQEPFFCTIGFSGALIPPTKVNNKLTPICLIHGELDDVVSISEMDNALNYLSKLHISHSGHKLTSLAHSIDGRGLEIALHFINNT</sequence>
<keyword evidence="2 4" id="KW-0378">Hydrolase</keyword>
<evidence type="ECO:0000256" key="2">
    <source>
        <dbReference type="ARBA" id="ARBA00022801"/>
    </source>
</evidence>
<dbReference type="AlphaFoldDB" id="A0AAU7BZ85"/>
<reference evidence="4" key="1">
    <citation type="submission" date="2024-05" db="EMBL/GenBank/DDBJ databases">
        <title>Characterization of a novel Rickettsia species. (Rickettsia oklahomia sp. nov.) from Amblyomma americanum ticks.</title>
        <authorList>
            <person name="Korla P.K."/>
            <person name="Karounos M."/>
            <person name="Wilson J.M."/>
            <person name="Little S.E."/>
            <person name="Qurollo B.A."/>
        </authorList>
    </citation>
    <scope>NUCLEOTIDE SEQUENCE</scope>
    <source>
        <strain evidence="4">Oklahoma-10</strain>
    </source>
</reference>
<dbReference type="EMBL" id="CP157197">
    <property type="protein sequence ID" value="XBG66424.1"/>
    <property type="molecule type" value="Genomic_DNA"/>
</dbReference>
<dbReference type="Pfam" id="PF02230">
    <property type="entry name" value="Abhydrolase_2"/>
    <property type="match status" value="1"/>
</dbReference>
<comment type="similarity">
    <text evidence="1">Belongs to the AB hydrolase superfamily. AB hydrolase 2 family.</text>
</comment>
<evidence type="ECO:0000259" key="3">
    <source>
        <dbReference type="Pfam" id="PF02230"/>
    </source>
</evidence>
<dbReference type="PANTHER" id="PTHR10655:SF17">
    <property type="entry name" value="LYSOPHOSPHOLIPASE-LIKE PROTEIN 1"/>
    <property type="match status" value="1"/>
</dbReference>
<dbReference type="PANTHER" id="PTHR10655">
    <property type="entry name" value="LYSOPHOSPHOLIPASE-RELATED"/>
    <property type="match status" value="1"/>
</dbReference>
<dbReference type="SUPFAM" id="SSF53474">
    <property type="entry name" value="alpha/beta-Hydrolases"/>
    <property type="match status" value="1"/>
</dbReference>
<gene>
    <name evidence="4" type="ORF">AAGW17_00710</name>
</gene>
<accession>A0AAU7BZ85</accession>
<proteinExistence type="inferred from homology"/>
<dbReference type="InterPro" id="IPR029058">
    <property type="entry name" value="AB_hydrolase_fold"/>
</dbReference>
<feature type="domain" description="Phospholipase/carboxylesterase/thioesterase" evidence="3">
    <location>
        <begin position="6"/>
        <end position="210"/>
    </location>
</feature>